<organism evidence="2 3">
    <name type="scientific">Pectobacterium parmentieri</name>
    <dbReference type="NCBI Taxonomy" id="1905730"/>
    <lineage>
        <taxon>Bacteria</taxon>
        <taxon>Pseudomonadati</taxon>
        <taxon>Pseudomonadota</taxon>
        <taxon>Gammaproteobacteria</taxon>
        <taxon>Enterobacterales</taxon>
        <taxon>Pectobacteriaceae</taxon>
        <taxon>Pectobacterium</taxon>
    </lineage>
</organism>
<evidence type="ECO:0000256" key="1">
    <source>
        <dbReference type="SAM" id="MobiDB-lite"/>
    </source>
</evidence>
<dbReference type="PANTHER" id="PTHR32305">
    <property type="match status" value="1"/>
</dbReference>
<evidence type="ECO:0000313" key="2">
    <source>
        <dbReference type="EMBL" id="AFI88676.1"/>
    </source>
</evidence>
<dbReference type="InterPro" id="IPR022385">
    <property type="entry name" value="Rhs_assc_core"/>
</dbReference>
<name>A0A0H3HXQ8_PECPM</name>
<protein>
    <submittedName>
        <fullName evidence="2">Protein RhsB</fullName>
    </submittedName>
</protein>
<gene>
    <name evidence="2" type="ordered locus">W5S_0550</name>
</gene>
<dbReference type="InterPro" id="IPR050708">
    <property type="entry name" value="T6SS_VgrG/RHS"/>
</dbReference>
<sequence length="160" mass="17756">MHYNLFRYYDPTVGRFTTQDPIGLAGGINLYQYAPNPLGWVDLLGLNTAPSLPDRIISSNGNTSIVHYYDDLSREHADPIHYHIEENGKSIGKVKADGTLLDGKLNKKSSEMLGDRKIINKMRRSEKKIANYIRKVGNSKVGGKPFKPGARGPKRNCGGV</sequence>
<dbReference type="PATRIC" id="fig|1166016.3.peg.552"/>
<dbReference type="HOGENOM" id="CLU_1650508_0_0_6"/>
<dbReference type="PANTHER" id="PTHR32305:SF15">
    <property type="entry name" value="PROTEIN RHSA-RELATED"/>
    <property type="match status" value="1"/>
</dbReference>
<feature type="region of interest" description="Disordered" evidence="1">
    <location>
        <begin position="140"/>
        <end position="160"/>
    </location>
</feature>
<dbReference type="EMBL" id="CP003415">
    <property type="protein sequence ID" value="AFI88676.1"/>
    <property type="molecule type" value="Genomic_DNA"/>
</dbReference>
<dbReference type="Gene3D" id="2.180.10.10">
    <property type="entry name" value="RHS repeat-associated core"/>
    <property type="match status" value="1"/>
</dbReference>
<evidence type="ECO:0000313" key="3">
    <source>
        <dbReference type="Proteomes" id="UP000008044"/>
    </source>
</evidence>
<proteinExistence type="predicted"/>
<dbReference type="KEGG" id="pec:W5S_0550"/>
<dbReference type="STRING" id="1905730.W5S_0550"/>
<dbReference type="AlphaFoldDB" id="A0A0H3HXQ8"/>
<accession>A0A0H3HXQ8</accession>
<dbReference type="Proteomes" id="UP000008044">
    <property type="component" value="Chromosome"/>
</dbReference>
<dbReference type="eggNOG" id="COG3209">
    <property type="taxonomic scope" value="Bacteria"/>
</dbReference>
<reference evidence="2 3" key="1">
    <citation type="journal article" date="2012" name="J. Bacteriol.">
        <title>Genome sequence of Pectobacterium sp. strain SCC3193.</title>
        <authorList>
            <person name="Koskinen J.P."/>
            <person name="Laine P."/>
            <person name="Niemi O."/>
            <person name="Nykyri J."/>
            <person name="Harjunpaa H."/>
            <person name="Auvinen P."/>
            <person name="Paulin L."/>
            <person name="Pirhonen M."/>
            <person name="Palva T."/>
            <person name="Holm L."/>
        </authorList>
    </citation>
    <scope>NUCLEOTIDE SEQUENCE [LARGE SCALE GENOMIC DNA]</scope>
    <source>
        <strain evidence="2 3">SCC3193</strain>
    </source>
</reference>
<dbReference type="NCBIfam" id="TIGR03696">
    <property type="entry name" value="Rhs_assc_core"/>
    <property type="match status" value="1"/>
</dbReference>